<sequence>MGTRGLLFVRCRGRYFVYYNHFDSYPDGLGSAIVQEIPEDPDKYREWLQIMRARYSELATQYEERCLPVSVKGDQYESTDSLAERYMGSFLSVDDRLENSPLQIVMPDVEIWFIEWTYTLDLDREIFTVDNALHFKFIKVPRYDRWIRYIGKDSYDRRAFKTSTPKEIIGDVTCIPQFNRASRDRYKTLNPEIVPPRSLVPDSKEVVIHREALFWIVFSLTHRRYSPILDQFLPEWDSNSFGFRELAFAFLSITAGEMSFEYPESLNRNYSREGYFLIPEANLHIGQQSLLPRFLHESHAPGLEPGAAPKETTYWMNNAIIHLVTRTDLVDVEEAAVAEVVEFGLNAGVNSFYAMVFSILDVVLVRVQTNQDGIVHVRRSPLMALVHFNDKNSRFANGPRSRDSGPSEATTSVTEKESEDEISSQSESVEFEDEKDGEIATTIVKESYEDEDFTFSMMLRFFDAASREHLAGEASRRVPNEIMSTVMEFSDVRTHQMLRKTSACCQQLGNSRIRLNDYYAIVGADRRQAPEQFIIEDLRTGERITSTVSYSSKSYHHLANVKSSIELNPVIGIADANSTRMTIIDTVSFYLSNLSASDPKYTEKIELPWYEQYSYTGGFANTGTDNKLFELPTYLYPGSFENAWGQYITALIRSGENSAYRFVMLNNAKWQCLLPPRYRQLRMDHLFCNGLQAFVRHPDDESPMEWEQTINYTVVQLGLTEFSRRREQNVKGRPILVAFGTNARLFYYVYRRDETPAVPANPSSYSVRVAESCTKSDGRHRLVELYPGDSPLNIRDPEDRAKLEDWLMTFRGNEDFGTEWDPITESRKRVGCDDSRTTAGQEESGAGDEDAQEGEGEEASD</sequence>
<evidence type="ECO:0000313" key="2">
    <source>
        <dbReference type="Proteomes" id="UP001177260"/>
    </source>
</evidence>
<evidence type="ECO:0000313" key="1">
    <source>
        <dbReference type="EMBL" id="KAK1149403.1"/>
    </source>
</evidence>
<name>A0ACC3BFX0_9EURO</name>
<dbReference type="Proteomes" id="UP001177260">
    <property type="component" value="Unassembled WGS sequence"/>
</dbReference>
<comment type="caution">
    <text evidence="1">The sequence shown here is derived from an EMBL/GenBank/DDBJ whole genome shotgun (WGS) entry which is preliminary data.</text>
</comment>
<protein>
    <submittedName>
        <fullName evidence="1">Uncharacterized protein</fullName>
    </submittedName>
</protein>
<organism evidence="1 2">
    <name type="scientific">Aspergillus melleus</name>
    <dbReference type="NCBI Taxonomy" id="138277"/>
    <lineage>
        <taxon>Eukaryota</taxon>
        <taxon>Fungi</taxon>
        <taxon>Dikarya</taxon>
        <taxon>Ascomycota</taxon>
        <taxon>Pezizomycotina</taxon>
        <taxon>Eurotiomycetes</taxon>
        <taxon>Eurotiomycetidae</taxon>
        <taxon>Eurotiales</taxon>
        <taxon>Aspergillaceae</taxon>
        <taxon>Aspergillus</taxon>
        <taxon>Aspergillus subgen. Circumdati</taxon>
    </lineage>
</organism>
<reference evidence="1 2" key="1">
    <citation type="journal article" date="2023" name="ACS Omega">
        <title>Identification of the Neoaspergillic Acid Biosynthesis Gene Cluster by Establishing an In Vitro CRISPR-Ribonucleoprotein Genetic System in Aspergillus melleus.</title>
        <authorList>
            <person name="Yuan B."/>
            <person name="Grau M.F."/>
            <person name="Murata R.M."/>
            <person name="Torok T."/>
            <person name="Venkateswaran K."/>
            <person name="Stajich J.E."/>
            <person name="Wang C.C.C."/>
        </authorList>
    </citation>
    <scope>NUCLEOTIDE SEQUENCE [LARGE SCALE GENOMIC DNA]</scope>
    <source>
        <strain evidence="1 2">IMV 1140</strain>
    </source>
</reference>
<dbReference type="EMBL" id="JAOPJF010000004">
    <property type="protein sequence ID" value="KAK1149403.1"/>
    <property type="molecule type" value="Genomic_DNA"/>
</dbReference>
<gene>
    <name evidence="1" type="ORF">N8T08_006626</name>
</gene>
<keyword evidence="2" id="KW-1185">Reference proteome</keyword>
<proteinExistence type="predicted"/>
<accession>A0ACC3BFX0</accession>